<accession>A0A1F5LTW7</accession>
<name>A0A1F5LTW7_PENAI</name>
<keyword evidence="1" id="KW-0175">Coiled coil</keyword>
<dbReference type="AlphaFoldDB" id="A0A1F5LTW7"/>
<feature type="coiled-coil region" evidence="1">
    <location>
        <begin position="83"/>
        <end position="110"/>
    </location>
</feature>
<reference evidence="3 4" key="1">
    <citation type="journal article" date="2016" name="Sci. Rep.">
        <title>Penicillium arizonense, a new, genome sequenced fungal species, reveals a high chemical diversity in secreted metabolites.</title>
        <authorList>
            <person name="Grijseels S."/>
            <person name="Nielsen J.C."/>
            <person name="Randelovic M."/>
            <person name="Nielsen J."/>
            <person name="Nielsen K.F."/>
            <person name="Workman M."/>
            <person name="Frisvad J.C."/>
        </authorList>
    </citation>
    <scope>NUCLEOTIDE SEQUENCE [LARGE SCALE GENOMIC DNA]</scope>
    <source>
        <strain evidence="3 4">CBS 141311</strain>
    </source>
</reference>
<dbReference type="EMBL" id="LXJU01000003">
    <property type="protein sequence ID" value="OGE56597.1"/>
    <property type="molecule type" value="Genomic_DNA"/>
</dbReference>
<protein>
    <submittedName>
        <fullName evidence="3">Uncharacterized protein</fullName>
    </submittedName>
</protein>
<sequence length="210" mass="23158">MSGLAHIRPTRSTPLLRLGNQSLRPHHAIRPSTQRLQLAPRTLYNLTSTTTKVRTTTKTTSIPPITPQTTIRTYAVLKGSTGKAEADLLIEELQELYEIAKDEFEIATESTDTGTIYAASDRESARDALNQLSAVYHLYTARPGEVENEKDNGVGAGAGEDDGDGPIIETNYNPADVPRGVKDEVRRRVGQRIRELKNAVELLEERAHAE</sequence>
<organism evidence="3 4">
    <name type="scientific">Penicillium arizonense</name>
    <dbReference type="NCBI Taxonomy" id="1835702"/>
    <lineage>
        <taxon>Eukaryota</taxon>
        <taxon>Fungi</taxon>
        <taxon>Dikarya</taxon>
        <taxon>Ascomycota</taxon>
        <taxon>Pezizomycotina</taxon>
        <taxon>Eurotiomycetes</taxon>
        <taxon>Eurotiomycetidae</taxon>
        <taxon>Eurotiales</taxon>
        <taxon>Aspergillaceae</taxon>
        <taxon>Penicillium</taxon>
    </lineage>
</organism>
<dbReference type="RefSeq" id="XP_022492025.1">
    <property type="nucleotide sequence ID" value="XM_022628233.1"/>
</dbReference>
<evidence type="ECO:0000256" key="1">
    <source>
        <dbReference type="SAM" id="Coils"/>
    </source>
</evidence>
<dbReference type="Proteomes" id="UP000177622">
    <property type="component" value="Unassembled WGS sequence"/>
</dbReference>
<evidence type="ECO:0000256" key="2">
    <source>
        <dbReference type="SAM" id="MobiDB-lite"/>
    </source>
</evidence>
<dbReference type="OrthoDB" id="273230at2759"/>
<proteinExistence type="predicted"/>
<feature type="region of interest" description="Disordered" evidence="2">
    <location>
        <begin position="1"/>
        <end position="25"/>
    </location>
</feature>
<feature type="region of interest" description="Disordered" evidence="2">
    <location>
        <begin position="146"/>
        <end position="179"/>
    </location>
</feature>
<comment type="caution">
    <text evidence="3">The sequence shown here is derived from an EMBL/GenBank/DDBJ whole genome shotgun (WGS) entry which is preliminary data.</text>
</comment>
<dbReference type="GeneID" id="34572967"/>
<evidence type="ECO:0000313" key="4">
    <source>
        <dbReference type="Proteomes" id="UP000177622"/>
    </source>
</evidence>
<keyword evidence="4" id="KW-1185">Reference proteome</keyword>
<evidence type="ECO:0000313" key="3">
    <source>
        <dbReference type="EMBL" id="OGE56597.1"/>
    </source>
</evidence>
<gene>
    <name evidence="3" type="ORF">PENARI_c003G03414</name>
</gene>